<keyword evidence="4" id="KW-1185">Reference proteome</keyword>
<feature type="region of interest" description="Disordered" evidence="1">
    <location>
        <begin position="101"/>
        <end position="124"/>
    </location>
</feature>
<evidence type="ECO:0000313" key="3">
    <source>
        <dbReference type="EMBL" id="MCU6724255.1"/>
    </source>
</evidence>
<keyword evidence="2" id="KW-0732">Signal</keyword>
<proteinExistence type="predicted"/>
<feature type="chain" id="PRO_5046388921" evidence="2">
    <location>
        <begin position="28"/>
        <end position="398"/>
    </location>
</feature>
<evidence type="ECO:0000256" key="2">
    <source>
        <dbReference type="SAM" id="SignalP"/>
    </source>
</evidence>
<evidence type="ECO:0000256" key="1">
    <source>
        <dbReference type="SAM" id="MobiDB-lite"/>
    </source>
</evidence>
<dbReference type="RefSeq" id="WP_262653553.1">
    <property type="nucleotide sequence ID" value="NZ_JAOQKE010000002.1"/>
</dbReference>
<accession>A0ABT2SID4</accession>
<feature type="signal peptide" evidence="2">
    <location>
        <begin position="1"/>
        <end position="27"/>
    </location>
</feature>
<name>A0ABT2SID4_9FIRM</name>
<protein>
    <submittedName>
        <fullName evidence="3">Uncharacterized protein</fullName>
    </submittedName>
</protein>
<evidence type="ECO:0000313" key="4">
    <source>
        <dbReference type="Proteomes" id="UP001652338"/>
    </source>
</evidence>
<comment type="caution">
    <text evidence="3">The sequence shown here is derived from an EMBL/GenBank/DDBJ whole genome shotgun (WGS) entry which is preliminary data.</text>
</comment>
<gene>
    <name evidence="3" type="ORF">OCV47_02600</name>
</gene>
<reference evidence="3 4" key="1">
    <citation type="journal article" date="2021" name="ISME Commun">
        <title>Automated analysis of genomic sequences facilitates high-throughput and comprehensive description of bacteria.</title>
        <authorList>
            <person name="Hitch T.C.A."/>
        </authorList>
    </citation>
    <scope>NUCLEOTIDE SEQUENCE [LARGE SCALE GENOMIC DNA]</scope>
    <source>
        <strain evidence="3 4">Sanger_29</strain>
    </source>
</reference>
<dbReference type="Proteomes" id="UP001652338">
    <property type="component" value="Unassembled WGS sequence"/>
</dbReference>
<organism evidence="3 4">
    <name type="scientific">Muricoprocola aceti</name>
    <dbReference type="NCBI Taxonomy" id="2981772"/>
    <lineage>
        <taxon>Bacteria</taxon>
        <taxon>Bacillati</taxon>
        <taxon>Bacillota</taxon>
        <taxon>Clostridia</taxon>
        <taxon>Lachnospirales</taxon>
        <taxon>Lachnospiraceae</taxon>
        <taxon>Muricoprocola</taxon>
    </lineage>
</organism>
<dbReference type="EMBL" id="JAOQKE010000002">
    <property type="protein sequence ID" value="MCU6724255.1"/>
    <property type="molecule type" value="Genomic_DNA"/>
</dbReference>
<feature type="region of interest" description="Disordered" evidence="1">
    <location>
        <begin position="37"/>
        <end position="73"/>
    </location>
</feature>
<feature type="compositionally biased region" description="Acidic residues" evidence="1">
    <location>
        <begin position="37"/>
        <end position="56"/>
    </location>
</feature>
<sequence>MKAKRLIKLLGICSCCVLLNGCIGVKAQVQNTETVLEETELPGSEGVEDTEMESDVEASSVEVASGTGAEEEQVLDQSAEIKMANVNPAAEERVLATEVAEETEIDTQAETEADSENQTEGEEAENLRKLTYQVEDQKLEIGKCFGAIVVPEYATDEDGSQVRGKVEWRKPGKDRVLDEDMELTGVAGDKRIWEWTFVPEEAGYEKVTGTAEITMQEMTAEEGGSMMEMAGLWPEKITDETSKASSSSGSSAGASNIIEASDMTEALKWMGAHMTGTNRLGGRKENTARDAGKENFTVAHGTVVHEENENQEELENRSLETEKIVEGEAETKTTAYHTAESAVKALKHVPERKNTAPEAEKNLTYTDQHEESLTCADVLEYGRAGMTVFIVSQGWYLR</sequence>